<dbReference type="CDD" id="cd12797">
    <property type="entry name" value="M23_peptidase"/>
    <property type="match status" value="1"/>
</dbReference>
<reference evidence="2 3" key="2">
    <citation type="submission" date="2019-09" db="EMBL/GenBank/DDBJ databases">
        <authorList>
            <person name="Jin C."/>
        </authorList>
    </citation>
    <scope>NUCLEOTIDE SEQUENCE [LARGE SCALE GENOMIC DNA]</scope>
    <source>
        <strain evidence="2 3">BN130099</strain>
    </source>
</reference>
<sequence>MTAVVPSIGLMRRPWLPLLGLLLSSTAVLAATGPAEAAAPTNVTLSDFAPQTSSNAVAVARIAATNSTGTPSWQFNSTLFLHNGSGGQLSLNKVVLSYPSSGLSTKTITYSGSDRTVGNGGTLDLEASDGWTRNSTTLPSTVRYDVYFDGYTDPVTFTKSLAYRSNAVPGGSFVFPAKMSDLDPAQGSNQVFGYGTNHTVTASTVKFNNGTRDQAWAYDMNVRRWTGSTWSANKIGKTGSANSDSLTWNLPLYAMGNGFVTSCFDGDPDHAPGPIVDNPPNYGYYMGNHLAIDYGNGETVVIAHNKEGSIPAGLCPGDEDQTLHTGLHIAVHTGQLIGRVGNTGRSSGPHIHIHAYNGAAQDSNAGRSVPLQFRNMRAVAAPYVSAANPGTIDGLGGSPTYGQFDGATVHANSLFQPNPCGLPEFYSGSAELTFSGLTSECYQDYFNVATAAGYRPTMVDGFDVSGTSYFNVTFRSTSASWAAFHDMDEAALNSQITTQLAAGRKIQWLDAYKSGSSVRYAAIFVTRPGPLQDKFVNLSQAQFDTKFNQLAAAGYVPINIAVLNVSGALRYTGLFEKLTATGWTAYIEPASAVQNRINTEGAAGRKLTYLNGFLNGSTPFLVQVYIGGVGGTTTTLVAKTGAEYQTAFNTNLAAGRLTRSETAYDNGSGSVRYSSVWRSPIDTSITAGPSGTVTSTTATFSFKGNNPFAVSAECANTLGGGLILYTTCSSPKTYTGQSAGTHTFRVRSIDREGLADPSPASRSWTIQVS</sequence>
<dbReference type="EMBL" id="VUJV01000003">
    <property type="protein sequence ID" value="KAA1419025.1"/>
    <property type="molecule type" value="Genomic_DNA"/>
</dbReference>
<dbReference type="AlphaFoldDB" id="A0A5B1LEF0"/>
<protein>
    <submittedName>
        <fullName evidence="2">M23 family metallopeptidase</fullName>
    </submittedName>
</protein>
<reference evidence="2 3" key="1">
    <citation type="submission" date="2019-09" db="EMBL/GenBank/DDBJ databases">
        <title>Nocardioides panacisoli sp. nov., isolated from the soil of a ginseng field.</title>
        <authorList>
            <person name="Cho C."/>
        </authorList>
    </citation>
    <scope>NUCLEOTIDE SEQUENCE [LARGE SCALE GENOMIC DNA]</scope>
    <source>
        <strain evidence="2 3">BN130099</strain>
    </source>
</reference>
<proteinExistence type="predicted"/>
<dbReference type="Pfam" id="PF17660">
    <property type="entry name" value="BTRD1"/>
    <property type="match status" value="4"/>
</dbReference>
<dbReference type="InterPro" id="IPR011055">
    <property type="entry name" value="Dup_hybrid_motif"/>
</dbReference>
<dbReference type="Proteomes" id="UP000325003">
    <property type="component" value="Unassembled WGS sequence"/>
</dbReference>
<dbReference type="Gene3D" id="2.70.70.10">
    <property type="entry name" value="Glucose Permease (Domain IIA)"/>
    <property type="match status" value="1"/>
</dbReference>
<keyword evidence="3" id="KW-1185">Reference proteome</keyword>
<dbReference type="InterPro" id="IPR049511">
    <property type="entry name" value="PGH-like_rpt"/>
</dbReference>
<keyword evidence="1" id="KW-0732">Signal</keyword>
<dbReference type="SUPFAM" id="SSF51261">
    <property type="entry name" value="Duplicated hybrid motif"/>
    <property type="match status" value="1"/>
</dbReference>
<feature type="chain" id="PRO_5039443420" evidence="1">
    <location>
        <begin position="31"/>
        <end position="769"/>
    </location>
</feature>
<evidence type="ECO:0000313" key="2">
    <source>
        <dbReference type="EMBL" id="KAA1419025.1"/>
    </source>
</evidence>
<organism evidence="2 3">
    <name type="scientific">Nocardioides humilatus</name>
    <dbReference type="NCBI Taxonomy" id="2607660"/>
    <lineage>
        <taxon>Bacteria</taxon>
        <taxon>Bacillati</taxon>
        <taxon>Actinomycetota</taxon>
        <taxon>Actinomycetes</taxon>
        <taxon>Propionibacteriales</taxon>
        <taxon>Nocardioidaceae</taxon>
        <taxon>Nocardioides</taxon>
    </lineage>
</organism>
<gene>
    <name evidence="2" type="ORF">F0U44_11215</name>
</gene>
<evidence type="ECO:0000313" key="3">
    <source>
        <dbReference type="Proteomes" id="UP000325003"/>
    </source>
</evidence>
<evidence type="ECO:0000256" key="1">
    <source>
        <dbReference type="SAM" id="SignalP"/>
    </source>
</evidence>
<comment type="caution">
    <text evidence="2">The sequence shown here is derived from an EMBL/GenBank/DDBJ whole genome shotgun (WGS) entry which is preliminary data.</text>
</comment>
<accession>A0A5B1LEF0</accession>
<feature type="signal peptide" evidence="1">
    <location>
        <begin position="1"/>
        <end position="30"/>
    </location>
</feature>
<name>A0A5B1LEF0_9ACTN</name>